<dbReference type="AlphaFoldDB" id="A0A2M7H2A6"/>
<dbReference type="PROSITE" id="PS00111">
    <property type="entry name" value="PGLYCERATE_KINASE"/>
    <property type="match status" value="1"/>
</dbReference>
<comment type="caution">
    <text evidence="17">The sequence shown here is derived from an EMBL/GenBank/DDBJ whole genome shotgun (WGS) entry which is preliminary data.</text>
</comment>
<dbReference type="PANTHER" id="PTHR11406:SF23">
    <property type="entry name" value="PHOSPHOGLYCERATE KINASE 1, CHLOROPLASTIC-RELATED"/>
    <property type="match status" value="1"/>
</dbReference>
<evidence type="ECO:0000256" key="15">
    <source>
        <dbReference type="PIRSR" id="PIRSR000724-2"/>
    </source>
</evidence>
<keyword evidence="11 13" id="KW-0067">ATP-binding</keyword>
<evidence type="ECO:0000313" key="18">
    <source>
        <dbReference type="Proteomes" id="UP000230292"/>
    </source>
</evidence>
<evidence type="ECO:0000256" key="6">
    <source>
        <dbReference type="ARBA" id="ARBA00016471"/>
    </source>
</evidence>
<dbReference type="Pfam" id="PF00162">
    <property type="entry name" value="PGK"/>
    <property type="match status" value="1"/>
</dbReference>
<dbReference type="UniPathway" id="UPA00109">
    <property type="reaction ID" value="UER00185"/>
</dbReference>
<dbReference type="InterPro" id="IPR015824">
    <property type="entry name" value="Phosphoglycerate_kinase_N"/>
</dbReference>
<dbReference type="GO" id="GO:0006094">
    <property type="term" value="P:gluconeogenesis"/>
    <property type="evidence" value="ECO:0007669"/>
    <property type="project" value="TreeGrafter"/>
</dbReference>
<dbReference type="GO" id="GO:0043531">
    <property type="term" value="F:ADP binding"/>
    <property type="evidence" value="ECO:0007669"/>
    <property type="project" value="TreeGrafter"/>
</dbReference>
<evidence type="ECO:0000256" key="9">
    <source>
        <dbReference type="ARBA" id="ARBA00022741"/>
    </source>
</evidence>
<feature type="binding site" evidence="13">
    <location>
        <position position="35"/>
    </location>
    <ligand>
        <name>substrate</name>
    </ligand>
</feature>
<evidence type="ECO:0000256" key="3">
    <source>
        <dbReference type="ARBA" id="ARBA00008982"/>
    </source>
</evidence>
<dbReference type="GO" id="GO:0004618">
    <property type="term" value="F:phosphoglycerate kinase activity"/>
    <property type="evidence" value="ECO:0007669"/>
    <property type="project" value="UniProtKB-UniRule"/>
</dbReference>
<accession>A0A2M7H2A6</accession>
<dbReference type="InterPro" id="IPR015911">
    <property type="entry name" value="Phosphoglycerate_kinase_CS"/>
</dbReference>
<feature type="binding site" evidence="13 15">
    <location>
        <position position="347"/>
    </location>
    <ligand>
        <name>ATP</name>
        <dbReference type="ChEBI" id="CHEBI:30616"/>
    </ligand>
</feature>
<evidence type="ECO:0000256" key="10">
    <source>
        <dbReference type="ARBA" id="ARBA00022777"/>
    </source>
</evidence>
<dbReference type="GO" id="GO:0005829">
    <property type="term" value="C:cytosol"/>
    <property type="evidence" value="ECO:0007669"/>
    <property type="project" value="TreeGrafter"/>
</dbReference>
<evidence type="ECO:0000256" key="1">
    <source>
        <dbReference type="ARBA" id="ARBA00000642"/>
    </source>
</evidence>
<dbReference type="PIRSF" id="PIRSF000724">
    <property type="entry name" value="Pgk"/>
    <property type="match status" value="1"/>
</dbReference>
<feature type="binding site" evidence="13 15">
    <location>
        <begin position="373"/>
        <end position="376"/>
    </location>
    <ligand>
        <name>ATP</name>
        <dbReference type="ChEBI" id="CHEBI:30616"/>
    </ligand>
</feature>
<keyword evidence="8 13" id="KW-0808">Transferase</keyword>
<evidence type="ECO:0000256" key="7">
    <source>
        <dbReference type="ARBA" id="ARBA00022490"/>
    </source>
</evidence>
<dbReference type="PRINTS" id="PR00477">
    <property type="entry name" value="PHGLYCKINASE"/>
</dbReference>
<dbReference type="PANTHER" id="PTHR11406">
    <property type="entry name" value="PHOSPHOGLYCERATE KINASE"/>
    <property type="match status" value="1"/>
</dbReference>
<dbReference type="InterPro" id="IPR036043">
    <property type="entry name" value="Phosphoglycerate_kinase_sf"/>
</dbReference>
<keyword evidence="7 13" id="KW-0963">Cytoplasm</keyword>
<comment type="similarity">
    <text evidence="3 13 16">Belongs to the phosphoglycerate kinase family.</text>
</comment>
<evidence type="ECO:0000256" key="12">
    <source>
        <dbReference type="ARBA" id="ARBA00023152"/>
    </source>
</evidence>
<comment type="pathway">
    <text evidence="2 13">Carbohydrate degradation; glycolysis; pyruvate from D-glyceraldehyde 3-phosphate: step 2/5.</text>
</comment>
<comment type="caution">
    <text evidence="13">Lacks conserved residue(s) required for the propagation of feature annotation.</text>
</comment>
<evidence type="ECO:0000256" key="11">
    <source>
        <dbReference type="ARBA" id="ARBA00022840"/>
    </source>
</evidence>
<feature type="binding site" evidence="14">
    <location>
        <position position="35"/>
    </location>
    <ligand>
        <name>(2R)-3-phosphoglycerate</name>
        <dbReference type="ChEBI" id="CHEBI:58272"/>
    </ligand>
</feature>
<evidence type="ECO:0000256" key="4">
    <source>
        <dbReference type="ARBA" id="ARBA00011245"/>
    </source>
</evidence>
<feature type="binding site" evidence="13 14">
    <location>
        <begin position="19"/>
        <end position="21"/>
    </location>
    <ligand>
        <name>substrate</name>
    </ligand>
</feature>
<feature type="binding site" evidence="14">
    <location>
        <position position="117"/>
    </location>
    <ligand>
        <name>(2R)-3-phosphoglycerate</name>
        <dbReference type="ChEBI" id="CHEBI:58272"/>
    </ligand>
</feature>
<dbReference type="GO" id="GO:0005524">
    <property type="term" value="F:ATP binding"/>
    <property type="evidence" value="ECO:0007669"/>
    <property type="project" value="UniProtKB-KW"/>
</dbReference>
<protein>
    <recommendedName>
        <fullName evidence="6 13">Phosphoglycerate kinase</fullName>
        <ecNumber evidence="5 13">2.7.2.3</ecNumber>
    </recommendedName>
</protein>
<feature type="binding site" evidence="13">
    <location>
        <position position="117"/>
    </location>
    <ligand>
        <name>substrate</name>
    </ligand>
</feature>
<comment type="catalytic activity">
    <reaction evidence="1 13 16">
        <text>(2R)-3-phosphoglycerate + ATP = (2R)-3-phospho-glyceroyl phosphate + ADP</text>
        <dbReference type="Rhea" id="RHEA:14801"/>
        <dbReference type="ChEBI" id="CHEBI:30616"/>
        <dbReference type="ChEBI" id="CHEBI:57604"/>
        <dbReference type="ChEBI" id="CHEBI:58272"/>
        <dbReference type="ChEBI" id="CHEBI:456216"/>
        <dbReference type="EC" id="2.7.2.3"/>
    </reaction>
</comment>
<reference evidence="17 18" key="1">
    <citation type="submission" date="2017-09" db="EMBL/GenBank/DDBJ databases">
        <title>Depth-based differentiation of microbial function through sediment-hosted aquifers and enrichment of novel symbionts in the deep terrestrial subsurface.</title>
        <authorList>
            <person name="Probst A.J."/>
            <person name="Ladd B."/>
            <person name="Jarett J.K."/>
            <person name="Geller-Mcgrath D.E."/>
            <person name="Sieber C.M."/>
            <person name="Emerson J.B."/>
            <person name="Anantharaman K."/>
            <person name="Thomas B.C."/>
            <person name="Malmstrom R."/>
            <person name="Stieglmeier M."/>
            <person name="Klingl A."/>
            <person name="Woyke T."/>
            <person name="Ryan C.M."/>
            <person name="Banfield J.F."/>
        </authorList>
    </citation>
    <scope>NUCLEOTIDE SEQUENCE [LARGE SCALE GENOMIC DNA]</scope>
    <source>
        <strain evidence="17">CG15_BIG_FIL_POST_REV_8_21_14_020_45_12</strain>
    </source>
</reference>
<evidence type="ECO:0000256" key="5">
    <source>
        <dbReference type="ARBA" id="ARBA00013061"/>
    </source>
</evidence>
<keyword evidence="12 13" id="KW-0324">Glycolysis</keyword>
<dbReference type="EC" id="2.7.2.3" evidence="5 13"/>
<keyword evidence="9 13" id="KW-0547">Nucleotide-binding</keyword>
<feature type="binding site" evidence="14">
    <location>
        <position position="150"/>
    </location>
    <ligand>
        <name>(2R)-3-phosphoglycerate</name>
        <dbReference type="ChEBI" id="CHEBI:58272"/>
    </ligand>
</feature>
<dbReference type="FunFam" id="3.40.50.1260:FF:000031">
    <property type="entry name" value="Phosphoglycerate kinase 1"/>
    <property type="match status" value="1"/>
</dbReference>
<evidence type="ECO:0000313" key="17">
    <source>
        <dbReference type="EMBL" id="PIW36319.1"/>
    </source>
</evidence>
<evidence type="ECO:0000256" key="2">
    <source>
        <dbReference type="ARBA" id="ARBA00004838"/>
    </source>
</evidence>
<dbReference type="FunFam" id="3.40.50.1260:FF:000006">
    <property type="entry name" value="Phosphoglycerate kinase"/>
    <property type="match status" value="1"/>
</dbReference>
<dbReference type="InterPro" id="IPR001576">
    <property type="entry name" value="Phosphoglycerate_kinase"/>
</dbReference>
<organism evidence="17 18">
    <name type="scientific">Candidatus Kerfeldbacteria bacterium CG15_BIG_FIL_POST_REV_8_21_14_020_45_12</name>
    <dbReference type="NCBI Taxonomy" id="2014247"/>
    <lineage>
        <taxon>Bacteria</taxon>
        <taxon>Candidatus Kerfeldiibacteriota</taxon>
    </lineage>
</organism>
<feature type="binding site" evidence="13 14">
    <location>
        <begin position="58"/>
        <end position="61"/>
    </location>
    <ligand>
        <name>substrate</name>
    </ligand>
</feature>
<keyword evidence="10 13" id="KW-0418">Kinase</keyword>
<name>A0A2M7H2A6_9BACT</name>
<evidence type="ECO:0000256" key="16">
    <source>
        <dbReference type="RuleBase" id="RU000532"/>
    </source>
</evidence>
<evidence type="ECO:0000256" key="8">
    <source>
        <dbReference type="ARBA" id="ARBA00022679"/>
    </source>
</evidence>
<feature type="binding site" evidence="13">
    <location>
        <position position="150"/>
    </location>
    <ligand>
        <name>substrate</name>
    </ligand>
</feature>
<dbReference type="Gene3D" id="3.40.50.1260">
    <property type="entry name" value="Phosphoglycerate kinase, N-terminal domain"/>
    <property type="match status" value="2"/>
</dbReference>
<feature type="binding site" evidence="13 15">
    <location>
        <position position="201"/>
    </location>
    <ligand>
        <name>ATP</name>
        <dbReference type="ChEBI" id="CHEBI:30616"/>
    </ligand>
</feature>
<proteinExistence type="inferred from homology"/>
<evidence type="ECO:0000256" key="13">
    <source>
        <dbReference type="HAMAP-Rule" id="MF_00145"/>
    </source>
</evidence>
<sequence>MKSIRKIQLHGRVVFLRVDFNVPLNEAGEITEDGRIKAALTTIEYLIQQGARVVIGSHLGRPKGQVVEKLRMRPAAKRLSELLGQEVKYVKDCVGEEVQQVQDNLKNREVMLLENLRFYPQETANDLRFAEQLAHGVDVYITDAFGVIHRKHASTFGLPSLVFDKGVGFLIEEEIAALGRVMHGPEEPLVVLIGGVKISDKVEVIQNLAPQAACLLVGGGVANALLKGLGYDIGQSIVESDSVNKEQAGVDYSQMALTIWDKFIGEECGIDMTYPDGKPLGRIVHPIDFVAAPSTDEGAETRIIELGDAVPEGWMFLDIGPKTRALYVAILTEARTVFWNGPLGLFENPAYAEGSRVVAQAIADCEGYSVIGGGDTEVVIDQFGLKGQVSHLSTGGGASLAFLAKKELPGLAALE</sequence>
<gene>
    <name evidence="13 17" type="primary">pgk</name>
    <name evidence="17" type="ORF">COW24_05940</name>
</gene>
<dbReference type="Proteomes" id="UP000230292">
    <property type="component" value="Unassembled WGS sequence"/>
</dbReference>
<dbReference type="SUPFAM" id="SSF53748">
    <property type="entry name" value="Phosphoglycerate kinase"/>
    <property type="match status" value="1"/>
</dbReference>
<comment type="subunit">
    <text evidence="4 13">Monomer.</text>
</comment>
<dbReference type="GO" id="GO:0006096">
    <property type="term" value="P:glycolytic process"/>
    <property type="evidence" value="ECO:0007669"/>
    <property type="project" value="UniProtKB-UniRule"/>
</dbReference>
<dbReference type="HAMAP" id="MF_00145">
    <property type="entry name" value="Phosphoglyc_kinase"/>
    <property type="match status" value="1"/>
</dbReference>
<evidence type="ECO:0000256" key="14">
    <source>
        <dbReference type="PIRSR" id="PIRSR000724-1"/>
    </source>
</evidence>
<comment type="subcellular location">
    <subcellularLocation>
        <location evidence="13">Cytoplasm</location>
    </subcellularLocation>
</comment>
<dbReference type="EMBL" id="PFGC01000062">
    <property type="protein sequence ID" value="PIW36319.1"/>
    <property type="molecule type" value="Genomic_DNA"/>
</dbReference>